<feature type="domain" description="Insulin-like" evidence="4">
    <location>
        <begin position="39"/>
        <end position="155"/>
    </location>
</feature>
<keyword evidence="1" id="KW-0165">Cleavage on pair of basic residues</keyword>
<dbReference type="OrthoDB" id="10019596at2759"/>
<organism evidence="5">
    <name type="scientific">Zeugodacus cucurbitae</name>
    <name type="common">Melon fruit fly</name>
    <name type="synonym">Bactrocera cucurbitae</name>
    <dbReference type="NCBI Taxonomy" id="28588"/>
    <lineage>
        <taxon>Eukaryota</taxon>
        <taxon>Metazoa</taxon>
        <taxon>Ecdysozoa</taxon>
        <taxon>Arthropoda</taxon>
        <taxon>Hexapoda</taxon>
        <taxon>Insecta</taxon>
        <taxon>Pterygota</taxon>
        <taxon>Neoptera</taxon>
        <taxon>Endopterygota</taxon>
        <taxon>Diptera</taxon>
        <taxon>Brachycera</taxon>
        <taxon>Muscomorpha</taxon>
        <taxon>Tephritoidea</taxon>
        <taxon>Tephritidae</taxon>
        <taxon>Zeugodacus</taxon>
        <taxon>Zeugodacus</taxon>
    </lineage>
</organism>
<dbReference type="AlphaFoldDB" id="A0A0A1XSP1"/>
<feature type="signal peptide" evidence="3">
    <location>
        <begin position="1"/>
        <end position="34"/>
    </location>
</feature>
<dbReference type="EMBL" id="GBXI01000280">
    <property type="protein sequence ID" value="JAD14012.1"/>
    <property type="molecule type" value="Transcribed_RNA"/>
</dbReference>
<reference evidence="5" key="2">
    <citation type="journal article" date="2015" name="Gigascience">
        <title>Reconstructing a comprehensive transcriptome assembly of a white-pupal translocated strain of the pest fruit fly Bactrocera cucurbitae.</title>
        <authorList>
            <person name="Sim S.B."/>
            <person name="Calla B."/>
            <person name="Hall B."/>
            <person name="DeRego T."/>
            <person name="Geib S.M."/>
        </authorList>
    </citation>
    <scope>NUCLEOTIDE SEQUENCE</scope>
</reference>
<sequence>MAPAFSKLSVPLRQLLWGLLILSSLMLLVQVCEAEKPPKVLCGNALDLMLFSVCKNGFNKKDLDGSLRRLRSRRHADLFLLPLQFKKQFEREASTALGKGKRRPSLKQMLKEEARWRRKHRITGKRLRRQATRSTGIADECCNFGCAYSDIARYCSGLV</sequence>
<name>A0A0A1XSP1_ZEUCU</name>
<keyword evidence="2 3" id="KW-0732">Signal</keyword>
<protein>
    <submittedName>
        <fullName evidence="5">Probable insulin-like peptide 4</fullName>
    </submittedName>
</protein>
<dbReference type="SMART" id="SM00078">
    <property type="entry name" value="IlGF"/>
    <property type="match status" value="1"/>
</dbReference>
<feature type="chain" id="PRO_5005418303" evidence="3">
    <location>
        <begin position="35"/>
        <end position="159"/>
    </location>
</feature>
<dbReference type="SUPFAM" id="SSF56994">
    <property type="entry name" value="Insulin-like"/>
    <property type="match status" value="1"/>
</dbReference>
<evidence type="ECO:0000259" key="4">
    <source>
        <dbReference type="SMART" id="SM00078"/>
    </source>
</evidence>
<accession>A0A0A1XSP1</accession>
<dbReference type="GO" id="GO:0005179">
    <property type="term" value="F:hormone activity"/>
    <property type="evidence" value="ECO:0007669"/>
    <property type="project" value="InterPro"/>
</dbReference>
<evidence type="ECO:0000313" key="5">
    <source>
        <dbReference type="EMBL" id="JAD14012.1"/>
    </source>
</evidence>
<evidence type="ECO:0000256" key="3">
    <source>
        <dbReference type="SAM" id="SignalP"/>
    </source>
</evidence>
<dbReference type="GO" id="GO:0005576">
    <property type="term" value="C:extracellular region"/>
    <property type="evidence" value="ECO:0007669"/>
    <property type="project" value="InterPro"/>
</dbReference>
<dbReference type="InterPro" id="IPR016179">
    <property type="entry name" value="Insulin-like"/>
</dbReference>
<dbReference type="Pfam" id="PF00049">
    <property type="entry name" value="Insulin"/>
    <property type="match status" value="1"/>
</dbReference>
<dbReference type="Gene3D" id="1.10.100.10">
    <property type="entry name" value="Insulin-like"/>
    <property type="match status" value="1"/>
</dbReference>
<gene>
    <name evidence="5" type="primary">Ilp4</name>
    <name evidence="5" type="ORF">g.591</name>
</gene>
<evidence type="ECO:0000256" key="1">
    <source>
        <dbReference type="ARBA" id="ARBA00022685"/>
    </source>
</evidence>
<evidence type="ECO:0000256" key="2">
    <source>
        <dbReference type="ARBA" id="ARBA00022729"/>
    </source>
</evidence>
<dbReference type="InterPro" id="IPR036438">
    <property type="entry name" value="Insulin-like_sf"/>
</dbReference>
<proteinExistence type="predicted"/>
<reference evidence="5" key="1">
    <citation type="submission" date="2014-11" db="EMBL/GenBank/DDBJ databases">
        <authorList>
            <person name="Geib S."/>
        </authorList>
    </citation>
    <scope>NUCLEOTIDE SEQUENCE</scope>
</reference>